<feature type="compositionally biased region" description="Polar residues" evidence="2">
    <location>
        <begin position="1457"/>
        <end position="1466"/>
    </location>
</feature>
<dbReference type="EMBL" id="JASPKY010000152">
    <property type="protein sequence ID" value="KAK9730147.1"/>
    <property type="molecule type" value="Genomic_DNA"/>
</dbReference>
<feature type="region of interest" description="Disordered" evidence="2">
    <location>
        <begin position="1434"/>
        <end position="1477"/>
    </location>
</feature>
<feature type="compositionally biased region" description="Basic and acidic residues" evidence="2">
    <location>
        <begin position="73"/>
        <end position="91"/>
    </location>
</feature>
<keyword evidence="1" id="KW-0175">Coiled coil</keyword>
<keyword evidence="4" id="KW-1185">Reference proteome</keyword>
<feature type="compositionally biased region" description="Basic and acidic residues" evidence="2">
    <location>
        <begin position="10"/>
        <end position="20"/>
    </location>
</feature>
<proteinExistence type="predicted"/>
<gene>
    <name evidence="3" type="ORF">QE152_g15493</name>
</gene>
<evidence type="ECO:0000256" key="1">
    <source>
        <dbReference type="SAM" id="Coils"/>
    </source>
</evidence>
<feature type="region of interest" description="Disordered" evidence="2">
    <location>
        <begin position="1224"/>
        <end position="1289"/>
    </location>
</feature>
<feature type="compositionally biased region" description="Basic residues" evidence="2">
    <location>
        <begin position="1236"/>
        <end position="1247"/>
    </location>
</feature>
<sequence length="1514" mass="168943">MQNRLYMTTDLRDTSKEYQKRPKSKIRAKIQNQLEKIYLKSLDMSTKDAESPLYDDRSQRYFEGISEASQEQNLRKDSESTGEDLPEKLEDLNSPPTHVAADLGQQKEQLLNSPPTDHVAADLGQQKVAVVDVLEQTESVEDAQSSDETYTKTNKRYTSKSEASLDRSFAKFLSDTIPRRRPADKDSTTKVLDKRSKYTEPPSFEEERQKYFEGMLNKPQEQSSGKDSERTTVIAKVNLKQTDHIEESDIKASPGRQPSRPLAKLDRSFSKYCINTSPSTTGALDMSTKKYVEPPSFEEQRQKYFETISEKDVSTEAILTESSTELFTEVADVEALNEDLEANLEQSQNNLVGHESKSDNEEELMMMQAPNQQESIDSAATELEELLALSTADVKHEVSAENQVKIGKAQCVQTLSSELEQALELSQTDCCGSSTTTAAEPGLLEVHPCDNSDEAKPILEGASPTPSGDKTETIIQNENPIPNEEICNENYINSLAGDDIEEIYLVVPGEAVSGDKTEDDDVVFVLDSSMCDSGEFAGVEDDLIRINFLIEEDEVPESPPEVEQPPNTTDVEYRYNGSDIPTADEEVCVEHGETTTDVEYRYNGSDIPTADEEVCVEHGETQLEYNDDVAYHEVIPKNLYKDDENGDVVFLSNQDYISEAVHEVQTTQSSNDSASLQDTRNEAQPVIEDSEVVIEASELSIGEGDQIQAEAEITKGSCLEGGGEVLVEVQTQVDDAVSQKDAEVITGEATQIDDEALRKDTEVITSEATQADDEVASKEFAQPILPQSEPDIPEKGANYEDVAQVTTEVPTEHIEGIKNDTAEGVSEVTDDVDLVKQPESCQNREVRDDEVPIDLSKQNGEVGSENEVVPEDDHLISNAARIDRVENHNEVNSSKVETRDDLECIKLEEAAQIGSNIDLKNETLHTDTNTVMNVHEVNTVPHYVNANYVDVQMKYVKDEVTVTSHCEDLQNLVKAQITDFSDKCQILYPSVAIQHHTTPRPMSLSTLTSKDKCQILYPSVAIQHHTTPRPMSLSTLTSKFAESLAEKAEDIYYENLDILATAAAAQKSLENLDILATAAAAQKSLKVEGSSKPKRSRLKMAAFNKSRAAKFKPNEVRETLRQQPANTIDATILAESDFNPASEDSCDSYGGKLIIAEEEHISNIDEAVFDEDTVDEKIAFVSTKLEDVEDTEIRICITDSEKYERAFNELELLEMDDVVEDDGSKRGKLRNFGSKSKIKDKKRKPRQNKNNLDLEVKPLSGGKSASVKVEGKKPRRKSPKKNAVGVKNEIQTGAVKKEEKIKGDLGLGFDRFLMGESLMLTHDGEFVSSPGNKSKLISPDKVKVADEIKTSNDASTIKQPIRTKAALKSYDKKNLGQQIGEDKFKLRPYVKLVTDPTIQKMIDNLPEKMPKITLARKNYRSLLDARKLLHRTSLIQNQKLKPAPPKIESPTKKDQNFQKTPQQTQIEEARKSPPIPEGRRLSLIFKKLHNKHKLRKRENLLQYLKVNGYPSTRR</sequence>
<accession>A0AAW1L5L0</accession>
<organism evidence="3 4">
    <name type="scientific">Popillia japonica</name>
    <name type="common">Japanese beetle</name>
    <dbReference type="NCBI Taxonomy" id="7064"/>
    <lineage>
        <taxon>Eukaryota</taxon>
        <taxon>Metazoa</taxon>
        <taxon>Ecdysozoa</taxon>
        <taxon>Arthropoda</taxon>
        <taxon>Hexapoda</taxon>
        <taxon>Insecta</taxon>
        <taxon>Pterygota</taxon>
        <taxon>Neoptera</taxon>
        <taxon>Endopterygota</taxon>
        <taxon>Coleoptera</taxon>
        <taxon>Polyphaga</taxon>
        <taxon>Scarabaeiformia</taxon>
        <taxon>Scarabaeidae</taxon>
        <taxon>Rutelinae</taxon>
        <taxon>Popillia</taxon>
    </lineage>
</organism>
<name>A0AAW1L5L0_POPJA</name>
<feature type="region of interest" description="Disordered" evidence="2">
    <location>
        <begin position="45"/>
        <end position="118"/>
    </location>
</feature>
<comment type="caution">
    <text evidence="3">The sequence shown here is derived from an EMBL/GenBank/DDBJ whole genome shotgun (WGS) entry which is preliminary data.</text>
</comment>
<feature type="coiled-coil region" evidence="1">
    <location>
        <begin position="330"/>
        <end position="364"/>
    </location>
</feature>
<protein>
    <submittedName>
        <fullName evidence="3">Uncharacterized protein</fullName>
    </submittedName>
</protein>
<feature type="region of interest" description="Disordered" evidence="2">
    <location>
        <begin position="138"/>
        <end position="161"/>
    </location>
</feature>
<evidence type="ECO:0000313" key="4">
    <source>
        <dbReference type="Proteomes" id="UP001458880"/>
    </source>
</evidence>
<feature type="compositionally biased region" description="Polar residues" evidence="2">
    <location>
        <begin position="106"/>
        <end position="115"/>
    </location>
</feature>
<evidence type="ECO:0000256" key="2">
    <source>
        <dbReference type="SAM" id="MobiDB-lite"/>
    </source>
</evidence>
<evidence type="ECO:0000313" key="3">
    <source>
        <dbReference type="EMBL" id="KAK9730147.1"/>
    </source>
</evidence>
<feature type="compositionally biased region" description="Basic and acidic residues" evidence="2">
    <location>
        <begin position="177"/>
        <end position="198"/>
    </location>
</feature>
<feature type="region of interest" description="Disordered" evidence="2">
    <location>
        <begin position="1"/>
        <end position="27"/>
    </location>
</feature>
<feature type="region of interest" description="Disordered" evidence="2">
    <location>
        <begin position="176"/>
        <end position="207"/>
    </location>
</feature>
<dbReference type="Proteomes" id="UP001458880">
    <property type="component" value="Unassembled WGS sequence"/>
</dbReference>
<reference evidence="3 4" key="1">
    <citation type="journal article" date="2024" name="BMC Genomics">
        <title>De novo assembly and annotation of Popillia japonica's genome with initial clues to its potential as an invasive pest.</title>
        <authorList>
            <person name="Cucini C."/>
            <person name="Boschi S."/>
            <person name="Funari R."/>
            <person name="Cardaioli E."/>
            <person name="Iannotti N."/>
            <person name="Marturano G."/>
            <person name="Paoli F."/>
            <person name="Bruttini M."/>
            <person name="Carapelli A."/>
            <person name="Frati F."/>
            <person name="Nardi F."/>
        </authorList>
    </citation>
    <scope>NUCLEOTIDE SEQUENCE [LARGE SCALE GENOMIC DNA]</scope>
    <source>
        <strain evidence="3">DMR45628</strain>
    </source>
</reference>
<feature type="compositionally biased region" description="Basic and acidic residues" evidence="2">
    <location>
        <begin position="45"/>
        <end position="60"/>
    </location>
</feature>